<dbReference type="AlphaFoldDB" id="A0A498D1F7"/>
<keyword evidence="5 14" id="KW-0521">NADP</keyword>
<comment type="subunit">
    <text evidence="14">Homotetramer.</text>
</comment>
<evidence type="ECO:0000256" key="1">
    <source>
        <dbReference type="ARBA" id="ARBA00004496"/>
    </source>
</evidence>
<feature type="binding site" evidence="14">
    <location>
        <begin position="167"/>
        <end position="168"/>
    </location>
    <ligand>
        <name>(S)-2,3,4,5-tetrahydrodipicolinate</name>
        <dbReference type="ChEBI" id="CHEBI:16845"/>
    </ligand>
</feature>
<evidence type="ECO:0000256" key="8">
    <source>
        <dbReference type="ARBA" id="ARBA00023027"/>
    </source>
</evidence>
<evidence type="ECO:0000256" key="14">
    <source>
        <dbReference type="HAMAP-Rule" id="MF_00102"/>
    </source>
</evidence>
<accession>A0A498D1F7</accession>
<evidence type="ECO:0000313" key="19">
    <source>
        <dbReference type="Proteomes" id="UP000267166"/>
    </source>
</evidence>
<protein>
    <recommendedName>
        <fullName evidence="11 14">4-hydroxy-tetrahydrodipicolinate reductase</fullName>
        <shortName evidence="14">HTPA reductase</shortName>
        <ecNumber evidence="11 14">1.17.1.8</ecNumber>
    </recommendedName>
</protein>
<evidence type="ECO:0000256" key="10">
    <source>
        <dbReference type="ARBA" id="ARBA00037922"/>
    </source>
</evidence>
<dbReference type="GO" id="GO:0051287">
    <property type="term" value="F:NAD binding"/>
    <property type="evidence" value="ECO:0007669"/>
    <property type="project" value="UniProtKB-UniRule"/>
</dbReference>
<dbReference type="GO" id="GO:0016726">
    <property type="term" value="F:oxidoreductase activity, acting on CH or CH2 groups, NAD or NADP as acceptor"/>
    <property type="evidence" value="ECO:0007669"/>
    <property type="project" value="UniProtKB-UniRule"/>
</dbReference>
<feature type="binding site" evidence="14">
    <location>
        <position position="36"/>
    </location>
    <ligand>
        <name>NAD(+)</name>
        <dbReference type="ChEBI" id="CHEBI:57540"/>
    </ligand>
</feature>
<comment type="caution">
    <text evidence="17">The sequence shown here is derived from an EMBL/GenBank/DDBJ whole genome shotgun (WGS) entry which is preliminary data.</text>
</comment>
<feature type="active site" description="Proton donor" evidence="14">
    <location>
        <position position="161"/>
    </location>
</feature>
<comment type="catalytic activity">
    <reaction evidence="13 14">
        <text>(S)-2,3,4,5-tetrahydrodipicolinate + NAD(+) + H2O = (2S,4S)-4-hydroxy-2,3,4,5-tetrahydrodipicolinate + NADH + H(+)</text>
        <dbReference type="Rhea" id="RHEA:35323"/>
        <dbReference type="ChEBI" id="CHEBI:15377"/>
        <dbReference type="ChEBI" id="CHEBI:15378"/>
        <dbReference type="ChEBI" id="CHEBI:16845"/>
        <dbReference type="ChEBI" id="CHEBI:57540"/>
        <dbReference type="ChEBI" id="CHEBI:57945"/>
        <dbReference type="ChEBI" id="CHEBI:67139"/>
        <dbReference type="EC" id="1.17.1.8"/>
    </reaction>
</comment>
<comment type="function">
    <text evidence="14">Catalyzes the conversion of 4-hydroxy-tetrahydrodipicolinate (HTPA) to tetrahydrodipicolinate.</text>
</comment>
<dbReference type="PANTHER" id="PTHR20836">
    <property type="entry name" value="DIHYDRODIPICOLINATE REDUCTASE"/>
    <property type="match status" value="1"/>
</dbReference>
<evidence type="ECO:0000259" key="15">
    <source>
        <dbReference type="Pfam" id="PF01113"/>
    </source>
</evidence>
<keyword evidence="20" id="KW-1185">Reference proteome</keyword>
<feature type="binding site" evidence="14">
    <location>
        <position position="37"/>
    </location>
    <ligand>
        <name>NADP(+)</name>
        <dbReference type="ChEBI" id="CHEBI:58349"/>
    </ligand>
</feature>
<evidence type="ECO:0000256" key="6">
    <source>
        <dbReference type="ARBA" id="ARBA00022915"/>
    </source>
</evidence>
<evidence type="ECO:0000313" key="20">
    <source>
        <dbReference type="Proteomes" id="UP000273105"/>
    </source>
</evidence>
<keyword evidence="8 14" id="KW-0520">NAD</keyword>
<organism evidence="17 19">
    <name type="scientific">Acinetobacter cumulans</name>
    <dbReference type="NCBI Taxonomy" id="2136182"/>
    <lineage>
        <taxon>Bacteria</taxon>
        <taxon>Pseudomonadati</taxon>
        <taxon>Pseudomonadota</taxon>
        <taxon>Gammaproteobacteria</taxon>
        <taxon>Moraxellales</taxon>
        <taxon>Moraxellaceae</taxon>
        <taxon>Acinetobacter</taxon>
    </lineage>
</organism>
<evidence type="ECO:0000313" key="18">
    <source>
        <dbReference type="EMBL" id="RLL47466.1"/>
    </source>
</evidence>
<dbReference type="GO" id="GO:0009089">
    <property type="term" value="P:lysine biosynthetic process via diaminopimelate"/>
    <property type="evidence" value="ECO:0007669"/>
    <property type="project" value="UniProtKB-UniRule"/>
</dbReference>
<dbReference type="CDD" id="cd02274">
    <property type="entry name" value="DHDPR_N"/>
    <property type="match status" value="1"/>
</dbReference>
<feature type="binding site" evidence="14">
    <location>
        <position position="158"/>
    </location>
    <ligand>
        <name>(S)-2,3,4,5-tetrahydrodipicolinate</name>
        <dbReference type="ChEBI" id="CHEBI:16845"/>
    </ligand>
</feature>
<comment type="catalytic activity">
    <reaction evidence="12 14">
        <text>(S)-2,3,4,5-tetrahydrodipicolinate + NADP(+) + H2O = (2S,4S)-4-hydroxy-2,3,4,5-tetrahydrodipicolinate + NADPH + H(+)</text>
        <dbReference type="Rhea" id="RHEA:35331"/>
        <dbReference type="ChEBI" id="CHEBI:15377"/>
        <dbReference type="ChEBI" id="CHEBI:15378"/>
        <dbReference type="ChEBI" id="CHEBI:16845"/>
        <dbReference type="ChEBI" id="CHEBI:57783"/>
        <dbReference type="ChEBI" id="CHEBI:58349"/>
        <dbReference type="ChEBI" id="CHEBI:67139"/>
        <dbReference type="EC" id="1.17.1.8"/>
    </reaction>
</comment>
<dbReference type="InterPro" id="IPR023940">
    <property type="entry name" value="DHDPR_bac"/>
</dbReference>
<feature type="domain" description="Dihydrodipicolinate reductase C-terminal" evidence="16">
    <location>
        <begin position="130"/>
        <end position="266"/>
    </location>
</feature>
<evidence type="ECO:0000256" key="3">
    <source>
        <dbReference type="ARBA" id="ARBA00022490"/>
    </source>
</evidence>
<dbReference type="PROSITE" id="PS01298">
    <property type="entry name" value="DAPB"/>
    <property type="match status" value="1"/>
</dbReference>
<comment type="pathway">
    <text evidence="10 14">Amino-acid biosynthesis; L-lysine biosynthesis via DAP pathway; (S)-tetrahydrodipicolinate from L-aspartate: step 4/4.</text>
</comment>
<dbReference type="GO" id="GO:0019877">
    <property type="term" value="P:diaminopimelate biosynthetic process"/>
    <property type="evidence" value="ECO:0007669"/>
    <property type="project" value="UniProtKB-UniRule"/>
</dbReference>
<dbReference type="Pfam" id="PF01113">
    <property type="entry name" value="DapB_N"/>
    <property type="match status" value="1"/>
</dbReference>
<keyword evidence="9 14" id="KW-0457">Lysine biosynthesis</keyword>
<dbReference type="UniPathway" id="UPA00034">
    <property type="reaction ID" value="UER00018"/>
</dbReference>
<feature type="active site" description="Proton donor/acceptor" evidence="14">
    <location>
        <position position="157"/>
    </location>
</feature>
<comment type="similarity">
    <text evidence="2 14">Belongs to the DapB family.</text>
</comment>
<dbReference type="Gene3D" id="3.40.50.720">
    <property type="entry name" value="NAD(P)-binding Rossmann-like Domain"/>
    <property type="match status" value="1"/>
</dbReference>
<dbReference type="GO" id="GO:0050661">
    <property type="term" value="F:NADP binding"/>
    <property type="evidence" value="ECO:0007669"/>
    <property type="project" value="UniProtKB-UniRule"/>
</dbReference>
<evidence type="ECO:0000256" key="12">
    <source>
        <dbReference type="ARBA" id="ARBA00049080"/>
    </source>
</evidence>
<evidence type="ECO:0000256" key="9">
    <source>
        <dbReference type="ARBA" id="ARBA00023154"/>
    </source>
</evidence>
<dbReference type="SUPFAM" id="SSF51735">
    <property type="entry name" value="NAD(P)-binding Rossmann-fold domains"/>
    <property type="match status" value="1"/>
</dbReference>
<evidence type="ECO:0000256" key="2">
    <source>
        <dbReference type="ARBA" id="ARBA00006642"/>
    </source>
</evidence>
<feature type="domain" description="Dihydrodipicolinate reductase N-terminal" evidence="15">
    <location>
        <begin position="6"/>
        <end position="127"/>
    </location>
</feature>
<keyword evidence="7 14" id="KW-0560">Oxidoreductase</keyword>
<dbReference type="Gene3D" id="3.30.360.10">
    <property type="entry name" value="Dihydrodipicolinate Reductase, domain 2"/>
    <property type="match status" value="1"/>
</dbReference>
<evidence type="ECO:0000256" key="5">
    <source>
        <dbReference type="ARBA" id="ARBA00022857"/>
    </source>
</evidence>
<reference evidence="19 20" key="1">
    <citation type="submission" date="2018-09" db="EMBL/GenBank/DDBJ databases">
        <title>The draft genome of Acinetobacter sp. strains.</title>
        <authorList>
            <person name="Qin J."/>
            <person name="Feng Y."/>
            <person name="Zong Z."/>
        </authorList>
    </citation>
    <scope>NUCLEOTIDE SEQUENCE [LARGE SCALE GENOMIC DNA]</scope>
    <source>
        <strain evidence="18 20">WCHAc060001</strain>
        <strain evidence="17 19">WCHAc060003</strain>
    </source>
</reference>
<dbReference type="GO" id="GO:0005829">
    <property type="term" value="C:cytosol"/>
    <property type="evidence" value="ECO:0007669"/>
    <property type="project" value="TreeGrafter"/>
</dbReference>
<dbReference type="SUPFAM" id="SSF55347">
    <property type="entry name" value="Glyceraldehyde-3-phosphate dehydrogenase-like, C-terminal domain"/>
    <property type="match status" value="1"/>
</dbReference>
<dbReference type="PIRSF" id="PIRSF000161">
    <property type="entry name" value="DHPR"/>
    <property type="match status" value="1"/>
</dbReference>
<dbReference type="InterPro" id="IPR022663">
    <property type="entry name" value="DapB_C"/>
</dbReference>
<keyword evidence="6 14" id="KW-0220">Diaminopimelate biosynthesis</keyword>
<dbReference type="InterPro" id="IPR022664">
    <property type="entry name" value="DapB_N_CS"/>
</dbReference>
<comment type="subcellular location">
    <subcellularLocation>
        <location evidence="1 14">Cytoplasm</location>
    </subcellularLocation>
</comment>
<dbReference type="PANTHER" id="PTHR20836:SF0">
    <property type="entry name" value="4-HYDROXY-TETRAHYDRODIPICOLINATE REDUCTASE 1, CHLOROPLASTIC-RELATED"/>
    <property type="match status" value="1"/>
</dbReference>
<evidence type="ECO:0000313" key="17">
    <source>
        <dbReference type="EMBL" id="RLL35817.1"/>
    </source>
</evidence>
<dbReference type="InterPro" id="IPR000846">
    <property type="entry name" value="DapB_N"/>
</dbReference>
<evidence type="ECO:0000256" key="11">
    <source>
        <dbReference type="ARBA" id="ARBA00038983"/>
    </source>
</evidence>
<comment type="caution">
    <text evidence="14">Was originally thought to be a dihydrodipicolinate reductase (DHDPR), catalyzing the conversion of dihydrodipicolinate to tetrahydrodipicolinate. However, it was shown in E.coli that the substrate of the enzymatic reaction is not dihydrodipicolinate (DHDP) but in fact (2S,4S)-4-hydroxy-2,3,4,5-tetrahydrodipicolinic acid (HTPA), the product released by the DapA-catalyzed reaction.</text>
</comment>
<keyword evidence="3 14" id="KW-0963">Cytoplasm</keyword>
<evidence type="ECO:0000256" key="4">
    <source>
        <dbReference type="ARBA" id="ARBA00022605"/>
    </source>
</evidence>
<dbReference type="RefSeq" id="WP_121531760.1">
    <property type="nucleotide sequence ID" value="NZ_RCHD01000013.1"/>
</dbReference>
<evidence type="ECO:0000259" key="16">
    <source>
        <dbReference type="Pfam" id="PF05173"/>
    </source>
</evidence>
<dbReference type="Proteomes" id="UP000267166">
    <property type="component" value="Unassembled WGS sequence"/>
</dbReference>
<feature type="binding site" evidence="14">
    <location>
        <begin position="124"/>
        <end position="127"/>
    </location>
    <ligand>
        <name>NAD(+)</name>
        <dbReference type="ChEBI" id="CHEBI:57540"/>
    </ligand>
</feature>
<dbReference type="GO" id="GO:0008839">
    <property type="term" value="F:4-hydroxy-tetrahydrodipicolinate reductase"/>
    <property type="evidence" value="ECO:0007669"/>
    <property type="project" value="UniProtKB-UniRule"/>
</dbReference>
<sequence>MSATPRIGILGAGGRMGRILIQAVEQAGFKLAAAVERPESSLLGADAGELAGIGRLDVKIVGSLEEVVKDCDVVIDFTAPVATVNHLKICREHGVAIVIGTTGMNDEQKAYLDASATETPVVYAANYSVGVNVSIKLLELASKVFGDTVDIEVIEAHHRHKVDAPSGTALMMGEAIAETLGRDLKQDAVYHREGYTGPRERQSIGFQTIRGGDIVGEHTVMFIGEGERVEITHKATNRMNFAAGAVRAAAWVVGREARKYDMKDVLGFNDIQV</sequence>
<evidence type="ECO:0000256" key="7">
    <source>
        <dbReference type="ARBA" id="ARBA00023002"/>
    </source>
</evidence>
<dbReference type="EC" id="1.17.1.8" evidence="11 14"/>
<keyword evidence="4 14" id="KW-0028">Amino-acid biosynthesis</keyword>
<dbReference type="FunFam" id="3.40.50.720:FF:000048">
    <property type="entry name" value="4-hydroxy-tetrahydrodipicolinate reductase"/>
    <property type="match status" value="1"/>
</dbReference>
<dbReference type="Proteomes" id="UP000273105">
    <property type="component" value="Unassembled WGS sequence"/>
</dbReference>
<gene>
    <name evidence="14" type="primary">dapB</name>
    <name evidence="18" type="ORF">D9K79_06660</name>
    <name evidence="17" type="ORF">D9K80_07060</name>
</gene>
<dbReference type="Pfam" id="PF05173">
    <property type="entry name" value="DapB_C"/>
    <property type="match status" value="1"/>
</dbReference>
<dbReference type="EMBL" id="RCHE01000011">
    <property type="protein sequence ID" value="RLL47466.1"/>
    <property type="molecule type" value="Genomic_DNA"/>
</dbReference>
<evidence type="ECO:0000256" key="13">
    <source>
        <dbReference type="ARBA" id="ARBA00049396"/>
    </source>
</evidence>
<feature type="binding site" evidence="14">
    <location>
        <begin position="11"/>
        <end position="16"/>
    </location>
    <ligand>
        <name>NAD(+)</name>
        <dbReference type="ChEBI" id="CHEBI:57540"/>
    </ligand>
</feature>
<dbReference type="InterPro" id="IPR036291">
    <property type="entry name" value="NAD(P)-bd_dom_sf"/>
</dbReference>
<name>A0A498D1F7_9GAMM</name>
<dbReference type="HAMAP" id="MF_00102">
    <property type="entry name" value="DapB"/>
    <property type="match status" value="1"/>
</dbReference>
<dbReference type="NCBIfam" id="TIGR00036">
    <property type="entry name" value="dapB"/>
    <property type="match status" value="1"/>
</dbReference>
<dbReference type="FunFam" id="3.30.360.10:FF:000004">
    <property type="entry name" value="4-hydroxy-tetrahydrodipicolinate reductase"/>
    <property type="match status" value="1"/>
</dbReference>
<feature type="binding site" evidence="14">
    <location>
        <begin position="100"/>
        <end position="102"/>
    </location>
    <ligand>
        <name>NAD(+)</name>
        <dbReference type="ChEBI" id="CHEBI:57540"/>
    </ligand>
</feature>
<dbReference type="EMBL" id="RCHD01000013">
    <property type="protein sequence ID" value="RLL35817.1"/>
    <property type="molecule type" value="Genomic_DNA"/>
</dbReference>
<proteinExistence type="inferred from homology"/>